<dbReference type="PROSITE" id="PS51013">
    <property type="entry name" value="PANNEXIN"/>
    <property type="match status" value="1"/>
</dbReference>
<dbReference type="GO" id="GO:0005243">
    <property type="term" value="F:gap junction channel activity"/>
    <property type="evidence" value="ECO:0007669"/>
    <property type="project" value="TreeGrafter"/>
</dbReference>
<keyword evidence="8 12" id="KW-1133">Transmembrane helix</keyword>
<protein>
    <recommendedName>
        <fullName evidence="12">Innexin</fullName>
    </recommendedName>
</protein>
<sequence>MIDVLKSFKSLIKLEQVHTDNNVFKLHYKVTVIMLLAFSILLTNGLIPGLGLPDKPSDVSRQGYYQWVCIVFVVQALIFYFPRYLWKTWEGGRLRLLLSDITNIILRYVLKDGLGQIHFLDWLITGNFSMYGIAYAMYNHVNPMNSVFPKVTKCTFHKFGPSGTRQNFDGLCILPLNILNEKFFLILWYWLFLLLFVSFCALIYRALFLFVPKFRVYLLRAQTRSFERGMAQTVVDNISYGDFFVLYKIGKNLNPIMYKELVQGMHDYIVHRNKNYKSYPVGTDEV</sequence>
<feature type="transmembrane region" description="Helical" evidence="12">
    <location>
        <begin position="64"/>
        <end position="82"/>
    </location>
</feature>
<keyword evidence="10 12" id="KW-0472">Membrane</keyword>
<evidence type="ECO:0000256" key="4">
    <source>
        <dbReference type="ARBA" id="ARBA00022475"/>
    </source>
</evidence>
<evidence type="ECO:0000256" key="10">
    <source>
        <dbReference type="ARBA" id="ARBA00023136"/>
    </source>
</evidence>
<comment type="subcellular location">
    <subcellularLocation>
        <location evidence="1">Cell junction</location>
        <location evidence="1">Gap junction</location>
    </subcellularLocation>
    <subcellularLocation>
        <location evidence="2 12">Cell membrane</location>
        <topology evidence="2 12">Multi-pass membrane protein</topology>
    </subcellularLocation>
</comment>
<keyword evidence="7" id="KW-0965">Cell junction</keyword>
<evidence type="ECO:0000256" key="11">
    <source>
        <dbReference type="ARBA" id="ARBA00023303"/>
    </source>
</evidence>
<keyword evidence="3 12" id="KW-0813">Transport</keyword>
<evidence type="ECO:0000256" key="1">
    <source>
        <dbReference type="ARBA" id="ARBA00004610"/>
    </source>
</evidence>
<keyword evidence="5 12" id="KW-0812">Transmembrane</keyword>
<dbReference type="PANTHER" id="PTHR11893:SF41">
    <property type="entry name" value="INNEXIN INX2"/>
    <property type="match status" value="1"/>
</dbReference>
<comment type="similarity">
    <text evidence="12">Belongs to the pannexin family.</text>
</comment>
<evidence type="ECO:0000313" key="14">
    <source>
        <dbReference type="Proteomes" id="UP001162162"/>
    </source>
</evidence>
<keyword evidence="9 12" id="KW-0406">Ion transport</keyword>
<comment type="caution">
    <text evidence="13">The sequence shown here is derived from an EMBL/GenBank/DDBJ whole genome shotgun (WGS) entry which is preliminary data.</text>
</comment>
<feature type="transmembrane region" description="Helical" evidence="12">
    <location>
        <begin position="30"/>
        <end position="52"/>
    </location>
</feature>
<evidence type="ECO:0000256" key="7">
    <source>
        <dbReference type="ARBA" id="ARBA00022949"/>
    </source>
</evidence>
<organism evidence="13 14">
    <name type="scientific">Aromia moschata</name>
    <dbReference type="NCBI Taxonomy" id="1265417"/>
    <lineage>
        <taxon>Eukaryota</taxon>
        <taxon>Metazoa</taxon>
        <taxon>Ecdysozoa</taxon>
        <taxon>Arthropoda</taxon>
        <taxon>Hexapoda</taxon>
        <taxon>Insecta</taxon>
        <taxon>Pterygota</taxon>
        <taxon>Neoptera</taxon>
        <taxon>Endopterygota</taxon>
        <taxon>Coleoptera</taxon>
        <taxon>Polyphaga</taxon>
        <taxon>Cucujiformia</taxon>
        <taxon>Chrysomeloidea</taxon>
        <taxon>Cerambycidae</taxon>
        <taxon>Cerambycinae</taxon>
        <taxon>Callichromatini</taxon>
        <taxon>Aromia</taxon>
    </lineage>
</organism>
<dbReference type="GO" id="GO:0034220">
    <property type="term" value="P:monoatomic ion transmembrane transport"/>
    <property type="evidence" value="ECO:0007669"/>
    <property type="project" value="UniProtKB-KW"/>
</dbReference>
<evidence type="ECO:0000256" key="5">
    <source>
        <dbReference type="ARBA" id="ARBA00022692"/>
    </source>
</evidence>
<accession>A0AAV8Z4F5</accession>
<dbReference type="Proteomes" id="UP001162162">
    <property type="component" value="Unassembled WGS sequence"/>
</dbReference>
<gene>
    <name evidence="12" type="primary">inx</name>
    <name evidence="13" type="ORF">NQ318_022273</name>
</gene>
<evidence type="ECO:0000256" key="6">
    <source>
        <dbReference type="ARBA" id="ARBA00022868"/>
    </source>
</evidence>
<evidence type="ECO:0000256" key="9">
    <source>
        <dbReference type="ARBA" id="ARBA00023065"/>
    </source>
</evidence>
<dbReference type="GO" id="GO:0005886">
    <property type="term" value="C:plasma membrane"/>
    <property type="evidence" value="ECO:0007669"/>
    <property type="project" value="UniProtKB-SubCell"/>
</dbReference>
<name>A0AAV8Z4F5_9CUCU</name>
<feature type="transmembrane region" description="Helical" evidence="12">
    <location>
        <begin position="119"/>
        <end position="138"/>
    </location>
</feature>
<dbReference type="Pfam" id="PF00876">
    <property type="entry name" value="Innexin"/>
    <property type="match status" value="2"/>
</dbReference>
<evidence type="ECO:0000256" key="2">
    <source>
        <dbReference type="ARBA" id="ARBA00004651"/>
    </source>
</evidence>
<evidence type="ECO:0000313" key="13">
    <source>
        <dbReference type="EMBL" id="KAJ8959020.1"/>
    </source>
</evidence>
<dbReference type="PANTHER" id="PTHR11893">
    <property type="entry name" value="INNEXIN"/>
    <property type="match status" value="1"/>
</dbReference>
<keyword evidence="6" id="KW-0303">Gap junction</keyword>
<keyword evidence="14" id="KW-1185">Reference proteome</keyword>
<keyword evidence="4" id="KW-1003">Cell membrane</keyword>
<evidence type="ECO:0000256" key="8">
    <source>
        <dbReference type="ARBA" id="ARBA00022989"/>
    </source>
</evidence>
<proteinExistence type="inferred from homology"/>
<dbReference type="EMBL" id="JAPWTK010000014">
    <property type="protein sequence ID" value="KAJ8959020.1"/>
    <property type="molecule type" value="Genomic_DNA"/>
</dbReference>
<dbReference type="AlphaFoldDB" id="A0AAV8Z4F5"/>
<dbReference type="GO" id="GO:0005921">
    <property type="term" value="C:gap junction"/>
    <property type="evidence" value="ECO:0007669"/>
    <property type="project" value="UniProtKB-SubCell"/>
</dbReference>
<dbReference type="GO" id="GO:0007602">
    <property type="term" value="P:phototransduction"/>
    <property type="evidence" value="ECO:0007669"/>
    <property type="project" value="TreeGrafter"/>
</dbReference>
<reference evidence="13" key="1">
    <citation type="journal article" date="2023" name="Insect Mol. Biol.">
        <title>Genome sequencing provides insights into the evolution of gene families encoding plant cell wall-degrading enzymes in longhorned beetles.</title>
        <authorList>
            <person name="Shin N.R."/>
            <person name="Okamura Y."/>
            <person name="Kirsch R."/>
            <person name="Pauchet Y."/>
        </authorList>
    </citation>
    <scope>NUCLEOTIDE SEQUENCE</scope>
    <source>
        <strain evidence="13">AMC_N1</strain>
    </source>
</reference>
<keyword evidence="11 12" id="KW-0407">Ion channel</keyword>
<evidence type="ECO:0000256" key="12">
    <source>
        <dbReference type="RuleBase" id="RU010713"/>
    </source>
</evidence>
<evidence type="ECO:0000256" key="3">
    <source>
        <dbReference type="ARBA" id="ARBA00022448"/>
    </source>
</evidence>
<feature type="transmembrane region" description="Helical" evidence="12">
    <location>
        <begin position="187"/>
        <end position="211"/>
    </location>
</feature>
<comment type="function">
    <text evidence="12">Structural component of the gap junctions.</text>
</comment>
<dbReference type="InterPro" id="IPR000990">
    <property type="entry name" value="Innexin"/>
</dbReference>